<organism evidence="2 3">
    <name type="scientific">Ficus carica</name>
    <name type="common">Common fig</name>
    <dbReference type="NCBI Taxonomy" id="3494"/>
    <lineage>
        <taxon>Eukaryota</taxon>
        <taxon>Viridiplantae</taxon>
        <taxon>Streptophyta</taxon>
        <taxon>Embryophyta</taxon>
        <taxon>Tracheophyta</taxon>
        <taxon>Spermatophyta</taxon>
        <taxon>Magnoliopsida</taxon>
        <taxon>eudicotyledons</taxon>
        <taxon>Gunneridae</taxon>
        <taxon>Pentapetalae</taxon>
        <taxon>rosids</taxon>
        <taxon>fabids</taxon>
        <taxon>Rosales</taxon>
        <taxon>Moraceae</taxon>
        <taxon>Ficeae</taxon>
        <taxon>Ficus</taxon>
    </lineage>
</organism>
<dbReference type="Proteomes" id="UP001187192">
    <property type="component" value="Unassembled WGS sequence"/>
</dbReference>
<feature type="signal peptide" evidence="1">
    <location>
        <begin position="1"/>
        <end position="21"/>
    </location>
</feature>
<evidence type="ECO:0000313" key="2">
    <source>
        <dbReference type="EMBL" id="GMN33659.1"/>
    </source>
</evidence>
<protein>
    <recommendedName>
        <fullName evidence="4">Secreted protein</fullName>
    </recommendedName>
</protein>
<proteinExistence type="predicted"/>
<dbReference type="EMBL" id="BTGU01000004">
    <property type="protein sequence ID" value="GMN33659.1"/>
    <property type="molecule type" value="Genomic_DNA"/>
</dbReference>
<keyword evidence="3" id="KW-1185">Reference proteome</keyword>
<reference evidence="2" key="1">
    <citation type="submission" date="2023-07" db="EMBL/GenBank/DDBJ databases">
        <title>draft genome sequence of fig (Ficus carica).</title>
        <authorList>
            <person name="Takahashi T."/>
            <person name="Nishimura K."/>
        </authorList>
    </citation>
    <scope>NUCLEOTIDE SEQUENCE</scope>
</reference>
<name>A0AA87ZB30_FICCA</name>
<gene>
    <name evidence="2" type="ORF">TIFTF001_004276</name>
</gene>
<evidence type="ECO:0000313" key="3">
    <source>
        <dbReference type="Proteomes" id="UP001187192"/>
    </source>
</evidence>
<evidence type="ECO:0000256" key="1">
    <source>
        <dbReference type="SAM" id="SignalP"/>
    </source>
</evidence>
<accession>A0AA87ZB30</accession>
<dbReference type="AlphaFoldDB" id="A0AA87ZB30"/>
<feature type="chain" id="PRO_5041711040" description="Secreted protein" evidence="1">
    <location>
        <begin position="22"/>
        <end position="66"/>
    </location>
</feature>
<keyword evidence="1" id="KW-0732">Signal</keyword>
<sequence length="66" mass="7067">MCWSAWTLGWAEVLGPGLCLAVATGRPNKNTGSGYFCGCKQQSLRETELVEQMHGNNDNDGMGTCA</sequence>
<evidence type="ECO:0008006" key="4">
    <source>
        <dbReference type="Google" id="ProtNLM"/>
    </source>
</evidence>
<comment type="caution">
    <text evidence="2">The sequence shown here is derived from an EMBL/GenBank/DDBJ whole genome shotgun (WGS) entry which is preliminary data.</text>
</comment>